<keyword evidence="2" id="KW-1185">Reference proteome</keyword>
<dbReference type="HOGENOM" id="CLU_504647_0_0_1"/>
<dbReference type="SUPFAM" id="SSF53474">
    <property type="entry name" value="alpha/beta-Hydrolases"/>
    <property type="match status" value="1"/>
</dbReference>
<reference evidence="1" key="1">
    <citation type="submission" date="2015-05" db="UniProtKB">
        <authorList>
            <consortium name="EnsemblMetazoa"/>
        </authorList>
    </citation>
    <scope>IDENTIFICATION</scope>
</reference>
<sequence>MIEILFVNCKLEVEGIINQSNIYTYKGTLYEEQLLIRTKSKGVNIIVETGDDHAMVTSTMLCLSKRGRCFLLNTSVVNNDKAIGMFRFLKELTVVGVPTDILLDLPSYIKELIQQDITTGIKEGHVKPLRTVSLPPDILNIDAIAMLNSKSSYSDKLVATMDDSKNQRVKDLFICSGQSKQIIISSNEPGFWLDVVNWLLCRGAMNVDVVLMLEEEIIYLDNTFREIDSNIRLLCIGSGGETVCELRSKDNIPAFAISCDPQIIKAHVILPELDRIVSNSRDDDVILFEDVGSKNIDLFYSTYEARLPHEVDDIDSIAKDLYEDMKRFKFNVFTIIANDWGGAIAFNLAKYLENDGKLVLLILLNSSSNSLQKWAFRILQMGDDSLIKKYINLPFKIRQRMSLIPDWKEKLDFVVQNSVKEENEREDIRKALNILKKYLLFSSKYTAGDEKFNGKCTIYRSRDSEEVNFKQFCKLSPIINTTDSRDNREMLDDPELAKVINEFIPFEYKTAAHGLKSDSLAGSPHKIITSATSFLGTSEF</sequence>
<dbReference type="Gene3D" id="3.40.50.720">
    <property type="entry name" value="NAD(P)-binding Rossmann-like Domain"/>
    <property type="match status" value="1"/>
</dbReference>
<organism evidence="1 2">
    <name type="scientific">Rhodnius prolixus</name>
    <name type="common">Triatomid bug</name>
    <dbReference type="NCBI Taxonomy" id="13249"/>
    <lineage>
        <taxon>Eukaryota</taxon>
        <taxon>Metazoa</taxon>
        <taxon>Ecdysozoa</taxon>
        <taxon>Arthropoda</taxon>
        <taxon>Hexapoda</taxon>
        <taxon>Insecta</taxon>
        <taxon>Pterygota</taxon>
        <taxon>Neoptera</taxon>
        <taxon>Paraneoptera</taxon>
        <taxon>Hemiptera</taxon>
        <taxon>Heteroptera</taxon>
        <taxon>Panheteroptera</taxon>
        <taxon>Cimicomorpha</taxon>
        <taxon>Reduviidae</taxon>
        <taxon>Triatominae</taxon>
        <taxon>Rhodnius</taxon>
    </lineage>
</organism>
<dbReference type="VEuPathDB" id="VectorBase:RPRC000387"/>
<dbReference type="AlphaFoldDB" id="T1H8P0"/>
<dbReference type="InterPro" id="IPR029058">
    <property type="entry name" value="AB_hydrolase_fold"/>
</dbReference>
<dbReference type="EMBL" id="ACPB03002162">
    <property type="status" value="NOT_ANNOTATED_CDS"/>
    <property type="molecule type" value="Genomic_DNA"/>
</dbReference>
<name>T1H8P0_RHOPR</name>
<dbReference type="OMA" id="KMRINAS"/>
<evidence type="ECO:0000313" key="2">
    <source>
        <dbReference type="Proteomes" id="UP000015103"/>
    </source>
</evidence>
<accession>T1H8P0</accession>
<evidence type="ECO:0000313" key="1">
    <source>
        <dbReference type="EnsemblMetazoa" id="RPRC000387-PA"/>
    </source>
</evidence>
<dbReference type="STRING" id="13249.T1H8P0"/>
<dbReference type="Gene3D" id="3.40.50.1820">
    <property type="entry name" value="alpha/beta hydrolase"/>
    <property type="match status" value="1"/>
</dbReference>
<dbReference type="Proteomes" id="UP000015103">
    <property type="component" value="Unassembled WGS sequence"/>
</dbReference>
<dbReference type="InParanoid" id="T1H8P0"/>
<proteinExistence type="predicted"/>
<dbReference type="Gene3D" id="3.90.180.10">
    <property type="entry name" value="Medium-chain alcohol dehydrogenases, catalytic domain"/>
    <property type="match status" value="1"/>
</dbReference>
<protein>
    <submittedName>
        <fullName evidence="1">Uncharacterized protein</fullName>
    </submittedName>
</protein>
<dbReference type="EnsemblMetazoa" id="RPRC000387-RA">
    <property type="protein sequence ID" value="RPRC000387-PA"/>
    <property type="gene ID" value="RPRC000387"/>
</dbReference>